<keyword evidence="5" id="KW-1185">Reference proteome</keyword>
<dbReference type="PROSITE" id="PS00463">
    <property type="entry name" value="ZN2_CY6_FUNGAL_1"/>
    <property type="match status" value="1"/>
</dbReference>
<dbReference type="Pfam" id="PF00172">
    <property type="entry name" value="Zn_clus"/>
    <property type="match status" value="1"/>
</dbReference>
<comment type="caution">
    <text evidence="4">The sequence shown here is derived from an EMBL/GenBank/DDBJ whole genome shotgun (WGS) entry which is preliminary data.</text>
</comment>
<dbReference type="PROSITE" id="PS50048">
    <property type="entry name" value="ZN2_CY6_FUNGAL_2"/>
    <property type="match status" value="1"/>
</dbReference>
<protein>
    <recommendedName>
        <fullName evidence="3">Zn(2)-C6 fungal-type domain-containing protein</fullName>
    </recommendedName>
</protein>
<dbReference type="InterPro" id="IPR036864">
    <property type="entry name" value="Zn2-C6_fun-type_DNA-bd_sf"/>
</dbReference>
<feature type="domain" description="Zn(2)-C6 fungal-type" evidence="3">
    <location>
        <begin position="29"/>
        <end position="59"/>
    </location>
</feature>
<dbReference type="AlphaFoldDB" id="A0A9P9DZX0"/>
<evidence type="ECO:0000313" key="4">
    <source>
        <dbReference type="EMBL" id="KAH7128333.1"/>
    </source>
</evidence>
<dbReference type="Gene3D" id="4.10.240.10">
    <property type="entry name" value="Zn(2)-C6 fungal-type DNA-binding domain"/>
    <property type="match status" value="1"/>
</dbReference>
<dbReference type="CDD" id="cd00067">
    <property type="entry name" value="GAL4"/>
    <property type="match status" value="1"/>
</dbReference>
<dbReference type="GO" id="GO:0008270">
    <property type="term" value="F:zinc ion binding"/>
    <property type="evidence" value="ECO:0007669"/>
    <property type="project" value="InterPro"/>
</dbReference>
<dbReference type="EMBL" id="JAGMWT010000005">
    <property type="protein sequence ID" value="KAH7128333.1"/>
    <property type="molecule type" value="Genomic_DNA"/>
</dbReference>
<accession>A0A9P9DZX0</accession>
<organism evidence="4 5">
    <name type="scientific">Dendryphion nanum</name>
    <dbReference type="NCBI Taxonomy" id="256645"/>
    <lineage>
        <taxon>Eukaryota</taxon>
        <taxon>Fungi</taxon>
        <taxon>Dikarya</taxon>
        <taxon>Ascomycota</taxon>
        <taxon>Pezizomycotina</taxon>
        <taxon>Dothideomycetes</taxon>
        <taxon>Pleosporomycetidae</taxon>
        <taxon>Pleosporales</taxon>
        <taxon>Torulaceae</taxon>
        <taxon>Dendryphion</taxon>
    </lineage>
</organism>
<dbReference type="InterPro" id="IPR001138">
    <property type="entry name" value="Zn2Cys6_DnaBD"/>
</dbReference>
<dbReference type="Pfam" id="PF11951">
    <property type="entry name" value="Fungal_trans_2"/>
    <property type="match status" value="1"/>
</dbReference>
<dbReference type="InterPro" id="IPR021858">
    <property type="entry name" value="Fun_TF"/>
</dbReference>
<proteinExistence type="predicted"/>
<dbReference type="SMART" id="SM00066">
    <property type="entry name" value="GAL4"/>
    <property type="match status" value="1"/>
</dbReference>
<dbReference type="GO" id="GO:0000981">
    <property type="term" value="F:DNA-binding transcription factor activity, RNA polymerase II-specific"/>
    <property type="evidence" value="ECO:0007669"/>
    <property type="project" value="InterPro"/>
</dbReference>
<dbReference type="OrthoDB" id="416217at2759"/>
<dbReference type="PANTHER" id="PTHR47657">
    <property type="entry name" value="STEROL REGULATORY ELEMENT-BINDING PROTEIN ECM22"/>
    <property type="match status" value="1"/>
</dbReference>
<evidence type="ECO:0000313" key="5">
    <source>
        <dbReference type="Proteomes" id="UP000700596"/>
    </source>
</evidence>
<reference evidence="4" key="1">
    <citation type="journal article" date="2021" name="Nat. Commun.">
        <title>Genetic determinants of endophytism in the Arabidopsis root mycobiome.</title>
        <authorList>
            <person name="Mesny F."/>
            <person name="Miyauchi S."/>
            <person name="Thiergart T."/>
            <person name="Pickel B."/>
            <person name="Atanasova L."/>
            <person name="Karlsson M."/>
            <person name="Huettel B."/>
            <person name="Barry K.W."/>
            <person name="Haridas S."/>
            <person name="Chen C."/>
            <person name="Bauer D."/>
            <person name="Andreopoulos W."/>
            <person name="Pangilinan J."/>
            <person name="LaButti K."/>
            <person name="Riley R."/>
            <person name="Lipzen A."/>
            <person name="Clum A."/>
            <person name="Drula E."/>
            <person name="Henrissat B."/>
            <person name="Kohler A."/>
            <person name="Grigoriev I.V."/>
            <person name="Martin F.M."/>
            <person name="Hacquard S."/>
        </authorList>
    </citation>
    <scope>NUCLEOTIDE SEQUENCE</scope>
    <source>
        <strain evidence="4">MPI-CAGE-CH-0243</strain>
    </source>
</reference>
<feature type="region of interest" description="Disordered" evidence="2">
    <location>
        <begin position="68"/>
        <end position="98"/>
    </location>
</feature>
<name>A0A9P9DZX0_9PLEO</name>
<evidence type="ECO:0000256" key="1">
    <source>
        <dbReference type="ARBA" id="ARBA00023242"/>
    </source>
</evidence>
<keyword evidence="1" id="KW-0539">Nucleus</keyword>
<evidence type="ECO:0000259" key="3">
    <source>
        <dbReference type="PROSITE" id="PS50048"/>
    </source>
</evidence>
<evidence type="ECO:0000256" key="2">
    <source>
        <dbReference type="SAM" id="MobiDB-lite"/>
    </source>
</evidence>
<sequence length="431" mass="49513">MSDTPPVNDRTSVISRMIKRKTHRKSCLGCTNCKRRRIKCDELKPSCTHCVQHKKNCEYIIDVSTPRSSHSFESSADRATAPDSSSQQEIAAPAVSESTAANLPHRLRDTAVTANDPIGTEDHTGFDARSITDLELLHNFINSTSHTLASLDSLETFWRVDVLDIGFSYHFVLHCVLAVSALHLRRFKRDRFEHYNALHERHWTLGLRQATALLPNITDDSRNALYIFSVMACFNVLGRGPQRGDFLVYGPDGISEWFVLFRGVKTIITPNMIETGPLAAMFRISSLKLRKFSEWEESNELKAIKTLRHMLKRNDNDAYFEMYKKTIDDLSRCYTMVLDSDDAQTTPKYSQAVFLWLYLLPDEYLVCIQELQPLALAIFAYFIVIFSKVPSTWVLDGWTYHLIEGTYFAMKPVDRSWIRWPMEQIGWIPPL</sequence>
<dbReference type="PANTHER" id="PTHR47657:SF13">
    <property type="entry name" value="ZN(2)-C6 FUNGAL-TYPE DOMAIN-CONTAINING PROTEIN-RELATED"/>
    <property type="match status" value="1"/>
</dbReference>
<gene>
    <name evidence="4" type="ORF">B0J11DRAFT_268427</name>
</gene>
<dbReference type="Proteomes" id="UP000700596">
    <property type="component" value="Unassembled WGS sequence"/>
</dbReference>
<dbReference type="SUPFAM" id="SSF57701">
    <property type="entry name" value="Zn2/Cys6 DNA-binding domain"/>
    <property type="match status" value="1"/>
</dbReference>
<dbReference type="InterPro" id="IPR052400">
    <property type="entry name" value="Zn2-C6_fungal_TF"/>
</dbReference>